<comment type="pathway">
    <text evidence="1">Cofactor biosynthesis; adenosylcobalamin biosynthesis.</text>
</comment>
<dbReference type="NCBIfam" id="TIGR00715">
    <property type="entry name" value="precor6x_red"/>
    <property type="match status" value="1"/>
</dbReference>
<dbReference type="InterPro" id="IPR003723">
    <property type="entry name" value="Precorrin-6x_reduct"/>
</dbReference>
<dbReference type="Proteomes" id="UP001589887">
    <property type="component" value="Unassembled WGS sequence"/>
</dbReference>
<dbReference type="EC" id="1.3.1.106" evidence="4"/>
<dbReference type="NCBIfam" id="NF005968">
    <property type="entry name" value="PRK08057.1-2"/>
    <property type="match status" value="1"/>
</dbReference>
<reference evidence="4 5" key="1">
    <citation type="submission" date="2024-09" db="EMBL/GenBank/DDBJ databases">
        <authorList>
            <person name="Sun Q."/>
            <person name="Mori K."/>
        </authorList>
    </citation>
    <scope>NUCLEOTIDE SEQUENCE [LARGE SCALE GENOMIC DNA]</scope>
    <source>
        <strain evidence="4 5">JCM 4557</strain>
    </source>
</reference>
<dbReference type="RefSeq" id="WP_394319622.1">
    <property type="nucleotide sequence ID" value="NZ_JBHMQV010000009.1"/>
</dbReference>
<evidence type="ECO:0000256" key="2">
    <source>
        <dbReference type="ARBA" id="ARBA00022573"/>
    </source>
</evidence>
<keyword evidence="5" id="KW-1185">Reference proteome</keyword>
<dbReference type="PANTHER" id="PTHR36925:SF1">
    <property type="entry name" value="COBALT-PRECORRIN-6A REDUCTASE"/>
    <property type="match status" value="1"/>
</dbReference>
<dbReference type="GO" id="GO:0016491">
    <property type="term" value="F:oxidoreductase activity"/>
    <property type="evidence" value="ECO:0007669"/>
    <property type="project" value="UniProtKB-KW"/>
</dbReference>
<evidence type="ECO:0000256" key="3">
    <source>
        <dbReference type="ARBA" id="ARBA00023002"/>
    </source>
</evidence>
<keyword evidence="3 4" id="KW-0560">Oxidoreductase</keyword>
<dbReference type="PROSITE" id="PS51014">
    <property type="entry name" value="COBK_CBIJ"/>
    <property type="match status" value="1"/>
</dbReference>
<evidence type="ECO:0000313" key="4">
    <source>
        <dbReference type="EMBL" id="MFC0845013.1"/>
    </source>
</evidence>
<protein>
    <submittedName>
        <fullName evidence="4">Cobalt-precorrin-6A reductase</fullName>
        <ecNumber evidence="4">1.3.1.106</ecNumber>
    </submittedName>
</protein>
<dbReference type="PANTHER" id="PTHR36925">
    <property type="entry name" value="COBALT-PRECORRIN-6A REDUCTASE"/>
    <property type="match status" value="1"/>
</dbReference>
<evidence type="ECO:0000256" key="1">
    <source>
        <dbReference type="ARBA" id="ARBA00004953"/>
    </source>
</evidence>
<gene>
    <name evidence="4" type="ORF">ACFH04_15010</name>
</gene>
<proteinExistence type="predicted"/>
<organism evidence="4 5">
    <name type="scientific">Streptomyces noboritoensis</name>
    <dbReference type="NCBI Taxonomy" id="67337"/>
    <lineage>
        <taxon>Bacteria</taxon>
        <taxon>Bacillati</taxon>
        <taxon>Actinomycetota</taxon>
        <taxon>Actinomycetes</taxon>
        <taxon>Kitasatosporales</taxon>
        <taxon>Streptomycetaceae</taxon>
        <taxon>Streptomyces</taxon>
    </lineage>
</organism>
<keyword evidence="2" id="KW-0169">Cobalamin biosynthesis</keyword>
<dbReference type="Pfam" id="PF02571">
    <property type="entry name" value="CbiJ"/>
    <property type="match status" value="1"/>
</dbReference>
<dbReference type="EMBL" id="JBHMQV010000009">
    <property type="protein sequence ID" value="MFC0845013.1"/>
    <property type="molecule type" value="Genomic_DNA"/>
</dbReference>
<comment type="caution">
    <text evidence="4">The sequence shown here is derived from an EMBL/GenBank/DDBJ whole genome shotgun (WGS) entry which is preliminary data.</text>
</comment>
<name>A0ABV6TGU0_9ACTN</name>
<sequence length="269" mass="28588">MPAPHALILGGTAEAQALATALTTTGIRVTTSLAGRVAKPRTPPGELRIGGFGGAEGLARWMREHHVTALLDATHPFAHRISENAAKAAQSTGTQLIALRRPGWTPTPADHWHSVHTLAEAATLLPTLGQRIFLTTGRLGLSAFVPQDDERVPDESAPQAPRTLQDLWFLIRSVETPDPPIPTHHQLLLARGPFTLEGERDLLRAHRVDVLVTKDSGGPATAAKLTAARELGLPVVVVRRPDPPAGVRTAPDVQTVLALLSPAAADTYP</sequence>
<accession>A0ABV6TGU0</accession>
<evidence type="ECO:0000313" key="5">
    <source>
        <dbReference type="Proteomes" id="UP001589887"/>
    </source>
</evidence>